<keyword evidence="3" id="KW-1185">Reference proteome</keyword>
<reference evidence="2" key="1">
    <citation type="journal article" date="2023" name="GigaByte">
        <title>Genome assembly of the bearded iris, Iris pallida Lam.</title>
        <authorList>
            <person name="Bruccoleri R.E."/>
            <person name="Oakeley E.J."/>
            <person name="Faust A.M.E."/>
            <person name="Altorfer M."/>
            <person name="Dessus-Babus S."/>
            <person name="Burckhardt D."/>
            <person name="Oertli M."/>
            <person name="Naumann U."/>
            <person name="Petersen F."/>
            <person name="Wong J."/>
        </authorList>
    </citation>
    <scope>NUCLEOTIDE SEQUENCE</scope>
    <source>
        <strain evidence="2">GSM-AAB239-AS_SAM_17_03QT</strain>
    </source>
</reference>
<protein>
    <submittedName>
        <fullName evidence="2">Cytochrome b-c1 complex subunit 9</fullName>
    </submittedName>
</protein>
<organism evidence="2 3">
    <name type="scientific">Iris pallida</name>
    <name type="common">Sweet iris</name>
    <dbReference type="NCBI Taxonomy" id="29817"/>
    <lineage>
        <taxon>Eukaryota</taxon>
        <taxon>Viridiplantae</taxon>
        <taxon>Streptophyta</taxon>
        <taxon>Embryophyta</taxon>
        <taxon>Tracheophyta</taxon>
        <taxon>Spermatophyta</taxon>
        <taxon>Magnoliopsida</taxon>
        <taxon>Liliopsida</taxon>
        <taxon>Asparagales</taxon>
        <taxon>Iridaceae</taxon>
        <taxon>Iridoideae</taxon>
        <taxon>Irideae</taxon>
        <taxon>Iris</taxon>
    </lineage>
</organism>
<sequence>MDNHDLRETAPLSELRVRHQRVSRATCASSAPRATSTPAHPAHPARPRTQRNLGAHLGSATGCPTGPRNVAAHLAAQSTEQLASATSAT</sequence>
<dbReference type="Proteomes" id="UP001140949">
    <property type="component" value="Unassembled WGS sequence"/>
</dbReference>
<evidence type="ECO:0000313" key="2">
    <source>
        <dbReference type="EMBL" id="KAJ6851766.1"/>
    </source>
</evidence>
<comment type="caution">
    <text evidence="2">The sequence shown here is derived from an EMBL/GenBank/DDBJ whole genome shotgun (WGS) entry which is preliminary data.</text>
</comment>
<name>A0AAX6IET5_IRIPA</name>
<evidence type="ECO:0000313" key="3">
    <source>
        <dbReference type="Proteomes" id="UP001140949"/>
    </source>
</evidence>
<feature type="region of interest" description="Disordered" evidence="1">
    <location>
        <begin position="1"/>
        <end position="68"/>
    </location>
</feature>
<accession>A0AAX6IET5</accession>
<evidence type="ECO:0000256" key="1">
    <source>
        <dbReference type="SAM" id="MobiDB-lite"/>
    </source>
</evidence>
<dbReference type="AlphaFoldDB" id="A0AAX6IET5"/>
<proteinExistence type="predicted"/>
<feature type="compositionally biased region" description="Low complexity" evidence="1">
    <location>
        <begin position="23"/>
        <end position="42"/>
    </location>
</feature>
<gene>
    <name evidence="2" type="ORF">M6B38_260370</name>
</gene>
<reference evidence="2" key="2">
    <citation type="submission" date="2023-04" db="EMBL/GenBank/DDBJ databases">
        <authorList>
            <person name="Bruccoleri R.E."/>
            <person name="Oakeley E.J."/>
            <person name="Faust A.-M."/>
            <person name="Dessus-Babus S."/>
            <person name="Altorfer M."/>
            <person name="Burckhardt D."/>
            <person name="Oertli M."/>
            <person name="Naumann U."/>
            <person name="Petersen F."/>
            <person name="Wong J."/>
        </authorList>
    </citation>
    <scope>NUCLEOTIDE SEQUENCE</scope>
    <source>
        <strain evidence="2">GSM-AAB239-AS_SAM_17_03QT</strain>
        <tissue evidence="2">Leaf</tissue>
    </source>
</reference>
<dbReference type="EMBL" id="JANAVB010002196">
    <property type="protein sequence ID" value="KAJ6851766.1"/>
    <property type="molecule type" value="Genomic_DNA"/>
</dbReference>